<reference evidence="1 2" key="1">
    <citation type="submission" date="2019-02" db="EMBL/GenBank/DDBJ databases">
        <title>Genome sequencing of the rare red list fungi Dentipellis fragilis.</title>
        <authorList>
            <person name="Buettner E."/>
            <person name="Kellner H."/>
        </authorList>
    </citation>
    <scope>NUCLEOTIDE SEQUENCE [LARGE SCALE GENOMIC DNA]</scope>
    <source>
        <strain evidence="1 2">DSM 105465</strain>
    </source>
</reference>
<evidence type="ECO:0000313" key="2">
    <source>
        <dbReference type="Proteomes" id="UP000298327"/>
    </source>
</evidence>
<protein>
    <submittedName>
        <fullName evidence="1">Uncharacterized protein</fullName>
    </submittedName>
</protein>
<accession>A0A4Y9Y5B0</accession>
<organism evidence="1 2">
    <name type="scientific">Dentipellis fragilis</name>
    <dbReference type="NCBI Taxonomy" id="205917"/>
    <lineage>
        <taxon>Eukaryota</taxon>
        <taxon>Fungi</taxon>
        <taxon>Dikarya</taxon>
        <taxon>Basidiomycota</taxon>
        <taxon>Agaricomycotina</taxon>
        <taxon>Agaricomycetes</taxon>
        <taxon>Russulales</taxon>
        <taxon>Hericiaceae</taxon>
        <taxon>Dentipellis</taxon>
    </lineage>
</organism>
<keyword evidence="2" id="KW-1185">Reference proteome</keyword>
<gene>
    <name evidence="1" type="ORF">EVG20_g8788</name>
</gene>
<comment type="caution">
    <text evidence="1">The sequence shown here is derived from an EMBL/GenBank/DDBJ whole genome shotgun (WGS) entry which is preliminary data.</text>
</comment>
<sequence>MRRMIAGNGGHQGSKHGEDMESTCEIAKMLHHGTCRITGAHSDWSPRSINRTDSQLCYSSHRRFPAPPREIDFPSALCRPPGAHILTDAQLPRRRLSCVSTTTAAAAGRMACGRQQAASASDCSLPNGSGRSD</sequence>
<evidence type="ECO:0000313" key="1">
    <source>
        <dbReference type="EMBL" id="TFY56797.1"/>
    </source>
</evidence>
<dbReference type="AlphaFoldDB" id="A0A4Y9Y5B0"/>
<name>A0A4Y9Y5B0_9AGAM</name>
<proteinExistence type="predicted"/>
<dbReference type="EMBL" id="SEOQ01000798">
    <property type="protein sequence ID" value="TFY56797.1"/>
    <property type="molecule type" value="Genomic_DNA"/>
</dbReference>
<dbReference type="Proteomes" id="UP000298327">
    <property type="component" value="Unassembled WGS sequence"/>
</dbReference>